<dbReference type="EMBL" id="UGMS01000002">
    <property type="protein sequence ID" value="STW71575.1"/>
    <property type="molecule type" value="Genomic_DNA"/>
</dbReference>
<evidence type="ECO:0000313" key="2">
    <source>
        <dbReference type="Proteomes" id="UP000254863"/>
    </source>
</evidence>
<proteinExistence type="predicted"/>
<evidence type="ECO:0000313" key="1">
    <source>
        <dbReference type="EMBL" id="STW71575.1"/>
    </source>
</evidence>
<dbReference type="Proteomes" id="UP000254863">
    <property type="component" value="Unassembled WGS sequence"/>
</dbReference>
<sequence length="91" mass="10238">MWSLVCFLSIFFHNVLVYYRSRRGEFSRFTSRLSHSGVGESHKKAGTQAPAFLFMKRYLFTKSSPRAISFFSVSSIPSSACCSNALSVPID</sequence>
<dbReference type="AlphaFoldDB" id="A0A7H4PGZ7"/>
<protein>
    <submittedName>
        <fullName evidence="1">Uncharacterized protein</fullName>
    </submittedName>
</protein>
<organism evidence="1 2">
    <name type="scientific">Klebsiella michiganensis</name>
    <dbReference type="NCBI Taxonomy" id="1134687"/>
    <lineage>
        <taxon>Bacteria</taxon>
        <taxon>Pseudomonadati</taxon>
        <taxon>Pseudomonadota</taxon>
        <taxon>Gammaproteobacteria</taxon>
        <taxon>Enterobacterales</taxon>
        <taxon>Enterobacteriaceae</taxon>
        <taxon>Klebsiella/Raoultella group</taxon>
        <taxon>Klebsiella</taxon>
    </lineage>
</organism>
<gene>
    <name evidence="1" type="ORF">NCTC11685_04945</name>
</gene>
<reference evidence="1 2" key="1">
    <citation type="submission" date="2018-06" db="EMBL/GenBank/DDBJ databases">
        <authorList>
            <consortium name="Pathogen Informatics"/>
            <person name="Doyle S."/>
        </authorList>
    </citation>
    <scope>NUCLEOTIDE SEQUENCE [LARGE SCALE GENOMIC DNA]</scope>
    <source>
        <strain evidence="1 2">NCTC11685</strain>
    </source>
</reference>
<comment type="caution">
    <text evidence="1">The sequence shown here is derived from an EMBL/GenBank/DDBJ whole genome shotgun (WGS) entry which is preliminary data.</text>
</comment>
<name>A0A7H4PGZ7_9ENTR</name>
<accession>A0A7H4PGZ7</accession>